<dbReference type="PANTHER" id="PTHR12241:SF145">
    <property type="entry name" value="TUBULIN POLYGLUTAMYLASE TTLL5"/>
    <property type="match status" value="1"/>
</dbReference>
<dbReference type="Pfam" id="PF23106">
    <property type="entry name" value="EGF_Teneurin"/>
    <property type="match status" value="1"/>
</dbReference>
<dbReference type="EMBL" id="CAADRA010006399">
    <property type="protein sequence ID" value="VFT94898.1"/>
    <property type="molecule type" value="Genomic_DNA"/>
</dbReference>
<accession>A0A485LB26</accession>
<dbReference type="InterPro" id="IPR000742">
    <property type="entry name" value="EGF"/>
</dbReference>
<dbReference type="Proteomes" id="UP000332933">
    <property type="component" value="Unassembled WGS sequence"/>
</dbReference>
<keyword evidence="2" id="KW-0547">Nucleotide-binding</keyword>
<feature type="chain" id="PRO_5033437499" description="Tubulin--tyrosine ligase-like protein 5" evidence="6">
    <location>
        <begin position="24"/>
        <end position="609"/>
    </location>
</feature>
<evidence type="ECO:0000256" key="5">
    <source>
        <dbReference type="ARBA" id="ARBA00049274"/>
    </source>
</evidence>
<keyword evidence="6" id="KW-0732">Signal</keyword>
<protein>
    <recommendedName>
        <fullName evidence="4">Tubulin--tyrosine ligase-like protein 5</fullName>
    </recommendedName>
</protein>
<dbReference type="OrthoDB" id="202825at2759"/>
<evidence type="ECO:0000256" key="4">
    <source>
        <dbReference type="ARBA" id="ARBA00041448"/>
    </source>
</evidence>
<keyword evidence="1" id="KW-0436">Ligase</keyword>
<dbReference type="PROSITE" id="PS01186">
    <property type="entry name" value="EGF_2"/>
    <property type="match status" value="1"/>
</dbReference>
<dbReference type="GO" id="GO:0005524">
    <property type="term" value="F:ATP binding"/>
    <property type="evidence" value="ECO:0007669"/>
    <property type="project" value="UniProtKB-KW"/>
</dbReference>
<dbReference type="GO" id="GO:0070740">
    <property type="term" value="F:tubulin-glutamic acid ligase activity"/>
    <property type="evidence" value="ECO:0007669"/>
    <property type="project" value="TreeGrafter"/>
</dbReference>
<dbReference type="CDD" id="cd00053">
    <property type="entry name" value="EGF"/>
    <property type="match status" value="1"/>
</dbReference>
<gene>
    <name evidence="9" type="primary">Aste57867_18160</name>
    <name evidence="8" type="ORF">As57867_018098</name>
    <name evidence="9" type="ORF">ASTE57867_18160</name>
</gene>
<comment type="catalytic activity">
    <reaction evidence="5">
        <text>L-glutamyl-[protein] + L-glutamate + ATP = gamma-L-glutamyl-L-glutamyl-[protein] + ADP + phosphate + H(+)</text>
        <dbReference type="Rhea" id="RHEA:60144"/>
        <dbReference type="Rhea" id="RHEA-COMP:10208"/>
        <dbReference type="Rhea" id="RHEA-COMP:15517"/>
        <dbReference type="ChEBI" id="CHEBI:15378"/>
        <dbReference type="ChEBI" id="CHEBI:29973"/>
        <dbReference type="ChEBI" id="CHEBI:29985"/>
        <dbReference type="ChEBI" id="CHEBI:30616"/>
        <dbReference type="ChEBI" id="CHEBI:43474"/>
        <dbReference type="ChEBI" id="CHEBI:143622"/>
        <dbReference type="ChEBI" id="CHEBI:456216"/>
    </reaction>
    <physiologicalReaction direction="left-to-right" evidence="5">
        <dbReference type="Rhea" id="RHEA:60145"/>
    </physiologicalReaction>
</comment>
<evidence type="ECO:0000313" key="10">
    <source>
        <dbReference type="Proteomes" id="UP000332933"/>
    </source>
</evidence>
<evidence type="ECO:0000256" key="6">
    <source>
        <dbReference type="SAM" id="SignalP"/>
    </source>
</evidence>
<evidence type="ECO:0000313" key="8">
    <source>
        <dbReference type="EMBL" id="KAF0690428.1"/>
    </source>
</evidence>
<keyword evidence="10" id="KW-1185">Reference proteome</keyword>
<dbReference type="GO" id="GO:0036064">
    <property type="term" value="C:ciliary basal body"/>
    <property type="evidence" value="ECO:0007669"/>
    <property type="project" value="TreeGrafter"/>
</dbReference>
<dbReference type="Pfam" id="PF03133">
    <property type="entry name" value="TTL"/>
    <property type="match status" value="1"/>
</dbReference>
<dbReference type="GO" id="GO:0000226">
    <property type="term" value="P:microtubule cytoskeleton organization"/>
    <property type="evidence" value="ECO:0007669"/>
    <property type="project" value="TreeGrafter"/>
</dbReference>
<dbReference type="InterPro" id="IPR004344">
    <property type="entry name" value="TTL/TTLL_fam"/>
</dbReference>
<dbReference type="PANTHER" id="PTHR12241">
    <property type="entry name" value="TUBULIN POLYGLUTAMYLASE"/>
    <property type="match status" value="1"/>
</dbReference>
<reference evidence="8" key="2">
    <citation type="submission" date="2019-06" db="EMBL/GenBank/DDBJ databases">
        <title>Genomics analysis of Aphanomyces spp. identifies a new class of oomycete effector associated with host adaptation.</title>
        <authorList>
            <person name="Gaulin E."/>
        </authorList>
    </citation>
    <scope>NUCLEOTIDE SEQUENCE</scope>
    <source>
        <strain evidence="8">CBS 578.67</strain>
    </source>
</reference>
<evidence type="ECO:0000313" key="9">
    <source>
        <dbReference type="EMBL" id="VFT94898.1"/>
    </source>
</evidence>
<evidence type="ECO:0000256" key="3">
    <source>
        <dbReference type="ARBA" id="ARBA00022840"/>
    </source>
</evidence>
<dbReference type="EMBL" id="VJMH01006378">
    <property type="protein sequence ID" value="KAF0690428.1"/>
    <property type="molecule type" value="Genomic_DNA"/>
</dbReference>
<dbReference type="Gene3D" id="2.10.25.10">
    <property type="entry name" value="Laminin"/>
    <property type="match status" value="1"/>
</dbReference>
<evidence type="ECO:0000256" key="1">
    <source>
        <dbReference type="ARBA" id="ARBA00022598"/>
    </source>
</evidence>
<evidence type="ECO:0000259" key="7">
    <source>
        <dbReference type="PROSITE" id="PS01186"/>
    </source>
</evidence>
<dbReference type="PROSITE" id="PS51221">
    <property type="entry name" value="TTL"/>
    <property type="match status" value="1"/>
</dbReference>
<organism evidence="9 10">
    <name type="scientific">Aphanomyces stellatus</name>
    <dbReference type="NCBI Taxonomy" id="120398"/>
    <lineage>
        <taxon>Eukaryota</taxon>
        <taxon>Sar</taxon>
        <taxon>Stramenopiles</taxon>
        <taxon>Oomycota</taxon>
        <taxon>Saprolegniomycetes</taxon>
        <taxon>Saprolegniales</taxon>
        <taxon>Verrucalvaceae</taxon>
        <taxon>Aphanomyces</taxon>
    </lineage>
</organism>
<feature type="domain" description="EGF-like" evidence="7">
    <location>
        <begin position="526"/>
        <end position="537"/>
    </location>
</feature>
<name>A0A485LB26_9STRA</name>
<keyword evidence="3" id="KW-0067">ATP-binding</keyword>
<feature type="signal peptide" evidence="6">
    <location>
        <begin position="1"/>
        <end position="23"/>
    </location>
</feature>
<evidence type="ECO:0000256" key="2">
    <source>
        <dbReference type="ARBA" id="ARBA00022741"/>
    </source>
</evidence>
<proteinExistence type="predicted"/>
<dbReference type="AlphaFoldDB" id="A0A485LB26"/>
<reference evidence="9 10" key="1">
    <citation type="submission" date="2019-03" db="EMBL/GenBank/DDBJ databases">
        <authorList>
            <person name="Gaulin E."/>
            <person name="Dumas B."/>
        </authorList>
    </citation>
    <scope>NUCLEOTIDE SEQUENCE [LARGE SCALE GENOMIC DNA]</scope>
    <source>
        <strain evidence="9">CBS 568.67</strain>
    </source>
</reference>
<dbReference type="Gene3D" id="3.30.470.20">
    <property type="entry name" value="ATP-grasp fold, B domain"/>
    <property type="match status" value="1"/>
</dbReference>
<sequence>MMGVLNAIVRWWVPCLLALVAFAQDVEEARGRKVYLLPQAKDPHVALLVDAFAHAGVHPLEVDGVEVHSWDAASRVDEYDLLWSTEETQLPPLGPLHARHKANRLPGSPMFSPAKLVERNVALQIDHSRYDFNFIPPEFTLPRDHKYFLKAFDAAQSVAIFNDRPKVDRHYKHRWRVFGGPAPFLLTAPAQLTAQSRRVVQVIEPLLISGHKFHLGLYVVVASIDPLRVYIYHNVLLRMCKLRYPEALDDATPREAIEVTDSNWLPPWEMPDLKAYYTEIPSRKSEGTSNFHVLKRHLEHLGVDTDRFTRDLHGAVVKMLAGNRGHFAAAAARAPSGASSDHYFELFRFDFEVEDSGKPWLVGVDASPSFAPVYFLSGSIAAMQSNVATDMLHLVGVSAPRDKVAADLVVPANDAYCANQCLDRLRQWDVACWRCPGWLPPPVATKLYTSVSEYARRGRFILAFPTIQGEYAQFVAQGLTAHDEAFHAYLMSFAYDPVQAAEAPPVVLCVNREQCSHHGDCVNGQCRCDRGFEGNSCYIPVDPDRTVLPLIDTDKNLRKTTDQPLNDGEQVPARFAFHWVVLGLAVVCYGGYRVAVATLTDASAPDKSS</sequence>
<dbReference type="GO" id="GO:0015631">
    <property type="term" value="F:tubulin binding"/>
    <property type="evidence" value="ECO:0007669"/>
    <property type="project" value="TreeGrafter"/>
</dbReference>